<gene>
    <name evidence="2" type="ORF">J0895_13180</name>
</gene>
<proteinExistence type="predicted"/>
<evidence type="ECO:0000313" key="2">
    <source>
        <dbReference type="EMBL" id="MBO0350048.1"/>
    </source>
</evidence>
<dbReference type="Pfam" id="PF13301">
    <property type="entry name" value="DUF4079"/>
    <property type="match status" value="1"/>
</dbReference>
<reference evidence="2 3" key="1">
    <citation type="submission" date="2021-03" db="EMBL/GenBank/DDBJ databases">
        <title>Metabolic Capacity of the Antarctic Cyanobacterium Phormidium pseudopriestleyi that Sustains Oxygenic Photosynthesis in the Presence of Hydrogen Sulfide.</title>
        <authorList>
            <person name="Lumian J.E."/>
            <person name="Jungblut A.D."/>
            <person name="Dillon M.L."/>
            <person name="Hawes I."/>
            <person name="Doran P.T."/>
            <person name="Mackey T.J."/>
            <person name="Dick G.J."/>
            <person name="Grettenberger C.L."/>
            <person name="Sumner D.Y."/>
        </authorList>
    </citation>
    <scope>NUCLEOTIDE SEQUENCE [LARGE SCALE GENOMIC DNA]</scope>
    <source>
        <strain evidence="2 3">FRX01</strain>
    </source>
</reference>
<sequence length="157" mass="17185">MTIELPAPLQTGLTFFHPLLMWVLFGLSIYALVLGVKLKRTRKATGDEKKVLIKGKYNVRHYQIGSIMLALMVFGTVVGMGATYVNNGKLFFGPHLLVGLGMTTMVAISASLAPLMQQGIAWARVTHVAMNMTLLTLFGWQAFTGLQIVQKILSSDS</sequence>
<feature type="transmembrane region" description="Helical" evidence="1">
    <location>
        <begin position="128"/>
        <end position="149"/>
    </location>
</feature>
<dbReference type="EMBL" id="JAFLQW010000352">
    <property type="protein sequence ID" value="MBO0350048.1"/>
    <property type="molecule type" value="Genomic_DNA"/>
</dbReference>
<accession>A0ABS3FTE0</accession>
<dbReference type="InterPro" id="IPR025067">
    <property type="entry name" value="DUF4079"/>
</dbReference>
<organism evidence="2 3">
    <name type="scientific">Phormidium pseudopriestleyi FRX01</name>
    <dbReference type="NCBI Taxonomy" id="1759528"/>
    <lineage>
        <taxon>Bacteria</taxon>
        <taxon>Bacillati</taxon>
        <taxon>Cyanobacteriota</taxon>
        <taxon>Cyanophyceae</taxon>
        <taxon>Oscillatoriophycideae</taxon>
        <taxon>Oscillatoriales</taxon>
        <taxon>Oscillatoriaceae</taxon>
        <taxon>Phormidium</taxon>
    </lineage>
</organism>
<feature type="transmembrane region" description="Helical" evidence="1">
    <location>
        <begin position="96"/>
        <end position="116"/>
    </location>
</feature>
<keyword evidence="3" id="KW-1185">Reference proteome</keyword>
<dbReference type="PANTHER" id="PTHR34679">
    <property type="match status" value="1"/>
</dbReference>
<keyword evidence="1" id="KW-0812">Transmembrane</keyword>
<feature type="transmembrane region" description="Helical" evidence="1">
    <location>
        <begin position="59"/>
        <end position="84"/>
    </location>
</feature>
<keyword evidence="1" id="KW-1133">Transmembrane helix</keyword>
<keyword evidence="1" id="KW-0472">Membrane</keyword>
<dbReference type="Proteomes" id="UP000664844">
    <property type="component" value="Unassembled WGS sequence"/>
</dbReference>
<feature type="transmembrane region" description="Helical" evidence="1">
    <location>
        <begin position="20"/>
        <end position="38"/>
    </location>
</feature>
<dbReference type="RefSeq" id="WP_207088547.1">
    <property type="nucleotide sequence ID" value="NZ_JAFLQW010000352.1"/>
</dbReference>
<comment type="caution">
    <text evidence="2">The sequence shown here is derived from an EMBL/GenBank/DDBJ whole genome shotgun (WGS) entry which is preliminary data.</text>
</comment>
<evidence type="ECO:0000256" key="1">
    <source>
        <dbReference type="SAM" id="Phobius"/>
    </source>
</evidence>
<evidence type="ECO:0000313" key="3">
    <source>
        <dbReference type="Proteomes" id="UP000664844"/>
    </source>
</evidence>
<protein>
    <submittedName>
        <fullName evidence="2">DUF4079 domain-containing protein</fullName>
    </submittedName>
</protein>
<name>A0ABS3FTE0_9CYAN</name>
<dbReference type="PANTHER" id="PTHR34679:SF2">
    <property type="entry name" value="OS02G0122500 PROTEIN"/>
    <property type="match status" value="1"/>
</dbReference>